<dbReference type="AlphaFoldDB" id="A0A1X7TL15"/>
<proteinExistence type="predicted"/>
<evidence type="ECO:0008006" key="2">
    <source>
        <dbReference type="Google" id="ProtNLM"/>
    </source>
</evidence>
<dbReference type="InParanoid" id="A0A1X7TL15"/>
<evidence type="ECO:0000313" key="1">
    <source>
        <dbReference type="EnsemblMetazoa" id="Aqu2.1.15513_001"/>
    </source>
</evidence>
<organism evidence="1">
    <name type="scientific">Amphimedon queenslandica</name>
    <name type="common">Sponge</name>
    <dbReference type="NCBI Taxonomy" id="400682"/>
    <lineage>
        <taxon>Eukaryota</taxon>
        <taxon>Metazoa</taxon>
        <taxon>Porifera</taxon>
        <taxon>Demospongiae</taxon>
        <taxon>Heteroscleromorpha</taxon>
        <taxon>Haplosclerida</taxon>
        <taxon>Niphatidae</taxon>
        <taxon>Amphimedon</taxon>
    </lineage>
</organism>
<name>A0A1X7TL15_AMPQE</name>
<protein>
    <recommendedName>
        <fullName evidence="2">Reverse transcriptase RNase H-like domain-containing protein</fullName>
    </recommendedName>
</protein>
<reference evidence="1" key="1">
    <citation type="submission" date="2017-05" db="UniProtKB">
        <authorList>
            <consortium name="EnsemblMetazoa"/>
        </authorList>
    </citation>
    <scope>IDENTIFICATION</scope>
</reference>
<dbReference type="EnsemblMetazoa" id="Aqu2.1.15513_001">
    <property type="protein sequence ID" value="Aqu2.1.15513_001"/>
    <property type="gene ID" value="Aqu2.1.15513"/>
</dbReference>
<accession>A0A1X7TL15</accession>
<sequence length="52" mass="6176">WLHQFEEKNARLTRWSLTLQPYNFTVQHKKGLANANADVLSRMNPELHFVPK</sequence>